<feature type="transmembrane region" description="Helical" evidence="1">
    <location>
        <begin position="56"/>
        <end position="74"/>
    </location>
</feature>
<evidence type="ECO:0000256" key="1">
    <source>
        <dbReference type="SAM" id="Phobius"/>
    </source>
</evidence>
<evidence type="ECO:0008006" key="4">
    <source>
        <dbReference type="Google" id="ProtNLM"/>
    </source>
</evidence>
<evidence type="ECO:0000313" key="2">
    <source>
        <dbReference type="EMBL" id="PQB04209.1"/>
    </source>
</evidence>
<proteinExistence type="predicted"/>
<sequence>MKAFKSVLALNLLSLTIGLVYFFFGVLKFFPSLSPAEDLAIRTIDMLSLGLIPDRVSIVLLAALETGIGLMLILGWKPKIAIYLALGHMVCTFTPLFFFPDLAFTQPTYFPSLLGQYIGKNIIIVAALISLLRQERESQLVFDEE</sequence>
<keyword evidence="1" id="KW-1133">Transmembrane helix</keyword>
<dbReference type="RefSeq" id="WP_245917633.1">
    <property type="nucleotide sequence ID" value="NZ_MQUB01000001.1"/>
</dbReference>
<keyword evidence="1" id="KW-0812">Transmembrane</keyword>
<name>A0A2S7KNK8_9FLAO</name>
<feature type="transmembrane region" description="Helical" evidence="1">
    <location>
        <begin position="81"/>
        <end position="99"/>
    </location>
</feature>
<accession>A0A2S7KNK8</accession>
<keyword evidence="3" id="KW-1185">Reference proteome</keyword>
<gene>
    <name evidence="2" type="ORF">BST85_04290</name>
</gene>
<evidence type="ECO:0000313" key="3">
    <source>
        <dbReference type="Proteomes" id="UP000239800"/>
    </source>
</evidence>
<organism evidence="2 3">
    <name type="scientific">Aureitalea marina</name>
    <dbReference type="NCBI Taxonomy" id="930804"/>
    <lineage>
        <taxon>Bacteria</taxon>
        <taxon>Pseudomonadati</taxon>
        <taxon>Bacteroidota</taxon>
        <taxon>Flavobacteriia</taxon>
        <taxon>Flavobacteriales</taxon>
        <taxon>Flavobacteriaceae</taxon>
        <taxon>Aureitalea</taxon>
    </lineage>
</organism>
<dbReference type="Proteomes" id="UP000239800">
    <property type="component" value="Unassembled WGS sequence"/>
</dbReference>
<reference evidence="2 3" key="1">
    <citation type="submission" date="2016-11" db="EMBL/GenBank/DDBJ databases">
        <title>Trade-off between light-utilization and light-protection in marine flavobacteria.</title>
        <authorList>
            <person name="Kumagai Y."/>
        </authorList>
    </citation>
    <scope>NUCLEOTIDE SEQUENCE [LARGE SCALE GENOMIC DNA]</scope>
    <source>
        <strain evidence="2 3">NBRC 107741</strain>
    </source>
</reference>
<feature type="transmembrane region" description="Helical" evidence="1">
    <location>
        <begin position="7"/>
        <end position="30"/>
    </location>
</feature>
<keyword evidence="1" id="KW-0472">Membrane</keyword>
<feature type="transmembrane region" description="Helical" evidence="1">
    <location>
        <begin position="114"/>
        <end position="132"/>
    </location>
</feature>
<dbReference type="AlphaFoldDB" id="A0A2S7KNK8"/>
<protein>
    <recommendedName>
        <fullName evidence="4">Doxx family protein</fullName>
    </recommendedName>
</protein>
<dbReference type="EMBL" id="MQUB01000001">
    <property type="protein sequence ID" value="PQB04209.1"/>
    <property type="molecule type" value="Genomic_DNA"/>
</dbReference>
<comment type="caution">
    <text evidence="2">The sequence shown here is derived from an EMBL/GenBank/DDBJ whole genome shotgun (WGS) entry which is preliminary data.</text>
</comment>